<keyword evidence="4" id="KW-1185">Reference proteome</keyword>
<dbReference type="GeneID" id="8232518"/>
<evidence type="ECO:0000313" key="4">
    <source>
        <dbReference type="Proteomes" id="UP000009046"/>
    </source>
</evidence>
<dbReference type="KEGG" id="phu:Phum_PHUM583420"/>
<dbReference type="OrthoDB" id="5822793at2759"/>
<reference evidence="2" key="1">
    <citation type="submission" date="2007-04" db="EMBL/GenBank/DDBJ databases">
        <title>Annotation of Pediculus humanus corporis strain USDA.</title>
        <authorList>
            <person name="Kirkness E."/>
            <person name="Hannick L."/>
            <person name="Hass B."/>
            <person name="Bruggner R."/>
            <person name="Lawson D."/>
            <person name="Bidwell S."/>
            <person name="Joardar V."/>
            <person name="Caler E."/>
            <person name="Walenz B."/>
            <person name="Inman J."/>
            <person name="Schobel S."/>
            <person name="Galinsky K."/>
            <person name="Amedeo P."/>
            <person name="Strausberg R."/>
        </authorList>
    </citation>
    <scope>NUCLEOTIDE SEQUENCE</scope>
    <source>
        <strain evidence="2">USDA</strain>
    </source>
</reference>
<dbReference type="HOGENOM" id="CLU_522072_0_0_1"/>
<dbReference type="EMBL" id="AAZO01007115">
    <property type="status" value="NOT_ANNOTATED_CDS"/>
    <property type="molecule type" value="Genomic_DNA"/>
</dbReference>
<evidence type="ECO:0000313" key="2">
    <source>
        <dbReference type="EMBL" id="EEB19688.1"/>
    </source>
</evidence>
<accession>E0W232</accession>
<feature type="compositionally biased region" description="Basic and acidic residues" evidence="1">
    <location>
        <begin position="384"/>
        <end position="398"/>
    </location>
</feature>
<dbReference type="EMBL" id="DS235874">
    <property type="protein sequence ID" value="EEB19688.1"/>
    <property type="molecule type" value="Genomic_DNA"/>
</dbReference>
<feature type="region of interest" description="Disordered" evidence="1">
    <location>
        <begin position="440"/>
        <end position="496"/>
    </location>
</feature>
<reference evidence="3" key="3">
    <citation type="submission" date="2020-05" db="UniProtKB">
        <authorList>
            <consortium name="EnsemblMetazoa"/>
        </authorList>
    </citation>
    <scope>IDENTIFICATION</scope>
    <source>
        <strain evidence="3">USDA</strain>
    </source>
</reference>
<dbReference type="VEuPathDB" id="VectorBase:PHUM583420"/>
<name>E0W232_PEDHC</name>
<feature type="region of interest" description="Disordered" evidence="1">
    <location>
        <begin position="1"/>
        <end position="22"/>
    </location>
</feature>
<proteinExistence type="predicted"/>
<feature type="compositionally biased region" description="Low complexity" evidence="1">
    <location>
        <begin position="468"/>
        <end position="484"/>
    </location>
</feature>
<feature type="compositionally biased region" description="Polar residues" evidence="1">
    <location>
        <begin position="401"/>
        <end position="411"/>
    </location>
</feature>
<dbReference type="InParanoid" id="E0W232"/>
<sequence>MANSSELNSIEGNLTDTSSNVSANVKPFSPDVHPLAFTIEFNDQKIDEARKSKVHERLSAFTLKHKRNPSLPDFGAVQNANGNTPIEKLPSPLNSQHVPIIGKTNQKFGNNSDIQWKSSPLKAIKNGDLKSPAILRNLEVNNIKENFLKHFKNGRRNSLNDIDSNKMSHQTGEISITQKFHVIKNGGDDRIHVVKNGGEDRMADLDNKSDTVSEAGTYTVDKEDESPENEGDKTQIMIDQDEMKENLNETKSSFRSSWINDWVRDVEEQNMRNPALKEPSIALRSSGSGHGSPGASKIPSPINTLSRKVKLRNNGPTETFPNKINGYMIHKRSSSLSAKDYNENHGSESSIETDSFLRATESVMTSMQNRMRMSLDSRTISNFRKPEKKDFNYKERPHPPSTASDTDTNSESEGKLFKKPIGNPFTSARLNRAFSLRRAKAGPEGDSNNNNNNGKKKPSTNGKETEMKNSAVNSKPASSSKSVPAKPPVSTPFSRTDVGRFSMRSTVSSIRCMTGYVRLYGS</sequence>
<reference evidence="2" key="2">
    <citation type="submission" date="2007-04" db="EMBL/GenBank/DDBJ databases">
        <title>The genome of the human body louse.</title>
        <authorList>
            <consortium name="The Human Body Louse Genome Consortium"/>
            <person name="Kirkness E."/>
            <person name="Walenz B."/>
            <person name="Hass B."/>
            <person name="Bruggner R."/>
            <person name="Strausberg R."/>
        </authorList>
    </citation>
    <scope>NUCLEOTIDE SEQUENCE</scope>
    <source>
        <strain evidence="2">USDA</strain>
    </source>
</reference>
<evidence type="ECO:0000313" key="3">
    <source>
        <dbReference type="EnsemblMetazoa" id="PHUM583420-PA"/>
    </source>
</evidence>
<dbReference type="AlphaFoldDB" id="E0W232"/>
<dbReference type="EnsemblMetazoa" id="PHUM583420-RA">
    <property type="protein sequence ID" value="PHUM583420-PA"/>
    <property type="gene ID" value="PHUM583420"/>
</dbReference>
<protein>
    <submittedName>
        <fullName evidence="2 3">Uncharacterized protein</fullName>
    </submittedName>
</protein>
<dbReference type="CTD" id="8232518"/>
<feature type="region of interest" description="Disordered" evidence="1">
    <location>
        <begin position="369"/>
        <end position="424"/>
    </location>
</feature>
<dbReference type="RefSeq" id="XP_002432426.1">
    <property type="nucleotide sequence ID" value="XM_002432381.1"/>
</dbReference>
<dbReference type="Proteomes" id="UP000009046">
    <property type="component" value="Unassembled WGS sequence"/>
</dbReference>
<feature type="region of interest" description="Disordered" evidence="1">
    <location>
        <begin position="283"/>
        <end position="303"/>
    </location>
</feature>
<organism>
    <name type="scientific">Pediculus humanus subsp. corporis</name>
    <name type="common">Body louse</name>
    <dbReference type="NCBI Taxonomy" id="121224"/>
    <lineage>
        <taxon>Eukaryota</taxon>
        <taxon>Metazoa</taxon>
        <taxon>Ecdysozoa</taxon>
        <taxon>Arthropoda</taxon>
        <taxon>Hexapoda</taxon>
        <taxon>Insecta</taxon>
        <taxon>Pterygota</taxon>
        <taxon>Neoptera</taxon>
        <taxon>Paraneoptera</taxon>
        <taxon>Psocodea</taxon>
        <taxon>Troctomorpha</taxon>
        <taxon>Phthiraptera</taxon>
        <taxon>Anoplura</taxon>
        <taxon>Pediculidae</taxon>
        <taxon>Pediculus</taxon>
    </lineage>
</organism>
<feature type="compositionally biased region" description="Polar residues" evidence="1">
    <location>
        <begin position="369"/>
        <end position="382"/>
    </location>
</feature>
<evidence type="ECO:0000256" key="1">
    <source>
        <dbReference type="SAM" id="MobiDB-lite"/>
    </source>
</evidence>
<gene>
    <name evidence="3" type="primary">8232518</name>
    <name evidence="2" type="ORF">Phum_PHUM583420</name>
</gene>